<dbReference type="PANTHER" id="PTHR43537:SF34">
    <property type="entry name" value="PYRUVATE DEHYDROGENASE COMPLEX REPRESSOR"/>
    <property type="match status" value="1"/>
</dbReference>
<keyword evidence="1" id="KW-0678">Repressor</keyword>
<sequence>MVFQAVRPPRLSDAIADQIRDLIYEGALPPGTRIPSERELAERFDTSRPTVRSALAKLDSEGLLQMQRDGLHVADPTAEGNSTSLTALYEGRPERFDDYLEFRLIIEREATYFAALRATSVDRDNIAHCFERLMELHKQSDAGAEAQADADFHLSIYEACHNMTILHVMRGMSGLLRNDVIHNRGRLHPRTGYHELNAQQHRAIYEAIMAGSPDAARTAAHTHIALVREFLDEMQKANDRLETSLHRMASKAQLASTETTELPPSLGREKG</sequence>
<accession>A0A2N3Q1Y3</accession>
<dbReference type="PRINTS" id="PR00035">
    <property type="entry name" value="HTHGNTR"/>
</dbReference>
<dbReference type="InterPro" id="IPR000524">
    <property type="entry name" value="Tscrpt_reg_HTH_GntR"/>
</dbReference>
<keyword evidence="2" id="KW-0805">Transcription regulation</keyword>
<dbReference type="CDD" id="cd07377">
    <property type="entry name" value="WHTH_GntR"/>
    <property type="match status" value="1"/>
</dbReference>
<name>A0A2N3Q1Y3_9PROT</name>
<feature type="compositionally biased region" description="Polar residues" evidence="7">
    <location>
        <begin position="253"/>
        <end position="262"/>
    </location>
</feature>
<dbReference type="Pfam" id="PF07729">
    <property type="entry name" value="FCD"/>
    <property type="match status" value="1"/>
</dbReference>
<dbReference type="SUPFAM" id="SSF46785">
    <property type="entry name" value="Winged helix' DNA-binding domain"/>
    <property type="match status" value="1"/>
</dbReference>
<dbReference type="InterPro" id="IPR036388">
    <property type="entry name" value="WH-like_DNA-bd_sf"/>
</dbReference>
<dbReference type="SMART" id="SM00895">
    <property type="entry name" value="FCD"/>
    <property type="match status" value="1"/>
</dbReference>
<comment type="function">
    <text evidence="5">Transcriptional repressor for the pyruvate dehydrogenase complex genes aceEF and lpd.</text>
</comment>
<dbReference type="Pfam" id="PF00392">
    <property type="entry name" value="GntR"/>
    <property type="match status" value="1"/>
</dbReference>
<evidence type="ECO:0000256" key="1">
    <source>
        <dbReference type="ARBA" id="ARBA00022491"/>
    </source>
</evidence>
<gene>
    <name evidence="9" type="ORF">CWS72_01855</name>
</gene>
<evidence type="ECO:0000313" key="9">
    <source>
        <dbReference type="EMBL" id="PKU26601.1"/>
    </source>
</evidence>
<reference evidence="10" key="1">
    <citation type="submission" date="2017-12" db="EMBL/GenBank/DDBJ databases">
        <title>Draft genome sequence of Telmatospirillum siberiense 26-4b1T, an acidotolerant peatland alphaproteobacterium potentially involved in sulfur cycling.</title>
        <authorList>
            <person name="Hausmann B."/>
            <person name="Pjevac P."/>
            <person name="Schreck K."/>
            <person name="Herbold C.W."/>
            <person name="Daims H."/>
            <person name="Wagner M."/>
            <person name="Pester M."/>
            <person name="Loy A."/>
        </authorList>
    </citation>
    <scope>NUCLEOTIDE SEQUENCE [LARGE SCALE GENOMIC DNA]</scope>
    <source>
        <strain evidence="10">26-4b1</strain>
    </source>
</reference>
<dbReference type="AlphaFoldDB" id="A0A2N3Q1Y3"/>
<keyword evidence="4" id="KW-0804">Transcription</keyword>
<evidence type="ECO:0000256" key="7">
    <source>
        <dbReference type="SAM" id="MobiDB-lite"/>
    </source>
</evidence>
<evidence type="ECO:0000256" key="4">
    <source>
        <dbReference type="ARBA" id="ARBA00023163"/>
    </source>
</evidence>
<keyword evidence="3" id="KW-0238">DNA-binding</keyword>
<organism evidence="9 10">
    <name type="scientific">Telmatospirillum siberiense</name>
    <dbReference type="NCBI Taxonomy" id="382514"/>
    <lineage>
        <taxon>Bacteria</taxon>
        <taxon>Pseudomonadati</taxon>
        <taxon>Pseudomonadota</taxon>
        <taxon>Alphaproteobacteria</taxon>
        <taxon>Rhodospirillales</taxon>
        <taxon>Rhodospirillaceae</taxon>
        <taxon>Telmatospirillum</taxon>
    </lineage>
</organism>
<evidence type="ECO:0000259" key="8">
    <source>
        <dbReference type="PROSITE" id="PS50949"/>
    </source>
</evidence>
<dbReference type="Gene3D" id="1.10.10.10">
    <property type="entry name" value="Winged helix-like DNA-binding domain superfamily/Winged helix DNA-binding domain"/>
    <property type="match status" value="1"/>
</dbReference>
<dbReference type="PROSITE" id="PS50949">
    <property type="entry name" value="HTH_GNTR"/>
    <property type="match status" value="1"/>
</dbReference>
<dbReference type="GO" id="GO:0003677">
    <property type="term" value="F:DNA binding"/>
    <property type="evidence" value="ECO:0007669"/>
    <property type="project" value="UniProtKB-KW"/>
</dbReference>
<dbReference type="Proteomes" id="UP000233293">
    <property type="component" value="Unassembled WGS sequence"/>
</dbReference>
<evidence type="ECO:0000256" key="2">
    <source>
        <dbReference type="ARBA" id="ARBA00023015"/>
    </source>
</evidence>
<feature type="region of interest" description="Disordered" evidence="7">
    <location>
        <begin position="249"/>
        <end position="271"/>
    </location>
</feature>
<comment type="caution">
    <text evidence="9">The sequence shown here is derived from an EMBL/GenBank/DDBJ whole genome shotgun (WGS) entry which is preliminary data.</text>
</comment>
<dbReference type="RefSeq" id="WP_101248832.1">
    <property type="nucleotide sequence ID" value="NZ_PIUM01000001.1"/>
</dbReference>
<dbReference type="SMART" id="SM00345">
    <property type="entry name" value="HTH_GNTR"/>
    <property type="match status" value="1"/>
</dbReference>
<evidence type="ECO:0000256" key="5">
    <source>
        <dbReference type="ARBA" id="ARBA00037357"/>
    </source>
</evidence>
<dbReference type="PANTHER" id="PTHR43537">
    <property type="entry name" value="TRANSCRIPTIONAL REGULATOR, GNTR FAMILY"/>
    <property type="match status" value="1"/>
</dbReference>
<dbReference type="EMBL" id="PIUM01000001">
    <property type="protein sequence ID" value="PKU26601.1"/>
    <property type="molecule type" value="Genomic_DNA"/>
</dbReference>
<dbReference type="SUPFAM" id="SSF48008">
    <property type="entry name" value="GntR ligand-binding domain-like"/>
    <property type="match status" value="1"/>
</dbReference>
<dbReference type="OrthoDB" id="9805385at2"/>
<dbReference type="GO" id="GO:0003700">
    <property type="term" value="F:DNA-binding transcription factor activity"/>
    <property type="evidence" value="ECO:0007669"/>
    <property type="project" value="InterPro"/>
</dbReference>
<dbReference type="InterPro" id="IPR008920">
    <property type="entry name" value="TF_FadR/GntR_C"/>
</dbReference>
<proteinExistence type="predicted"/>
<dbReference type="InterPro" id="IPR011711">
    <property type="entry name" value="GntR_C"/>
</dbReference>
<evidence type="ECO:0000313" key="10">
    <source>
        <dbReference type="Proteomes" id="UP000233293"/>
    </source>
</evidence>
<dbReference type="InterPro" id="IPR036390">
    <property type="entry name" value="WH_DNA-bd_sf"/>
</dbReference>
<feature type="domain" description="HTH gntR-type" evidence="8">
    <location>
        <begin position="9"/>
        <end position="76"/>
    </location>
</feature>
<evidence type="ECO:0000256" key="3">
    <source>
        <dbReference type="ARBA" id="ARBA00023125"/>
    </source>
</evidence>
<protein>
    <recommendedName>
        <fullName evidence="6">Pyruvate dehydrogenase complex repressor</fullName>
    </recommendedName>
</protein>
<keyword evidence="10" id="KW-1185">Reference proteome</keyword>
<evidence type="ECO:0000256" key="6">
    <source>
        <dbReference type="ARBA" id="ARBA00039592"/>
    </source>
</evidence>
<dbReference type="Gene3D" id="1.20.120.530">
    <property type="entry name" value="GntR ligand-binding domain-like"/>
    <property type="match status" value="1"/>
</dbReference>